<name>A0A8C4X193_EPTBU</name>
<dbReference type="GeneTree" id="ENSGT00940000182500"/>
<evidence type="ECO:0000313" key="4">
    <source>
        <dbReference type="Proteomes" id="UP000694388"/>
    </source>
</evidence>
<dbReference type="GO" id="GO:0003676">
    <property type="term" value="F:nucleic acid binding"/>
    <property type="evidence" value="ECO:0007669"/>
    <property type="project" value="InterPro"/>
</dbReference>
<dbReference type="Pfam" id="PF13358">
    <property type="entry name" value="DDE_3"/>
    <property type="match status" value="1"/>
</dbReference>
<proteinExistence type="predicted"/>
<dbReference type="Ensembl" id="ENSEBUT00000026621.1">
    <property type="protein sequence ID" value="ENSEBUP00000026045.1"/>
    <property type="gene ID" value="ENSEBUG00000016053.1"/>
</dbReference>
<feature type="transmembrane region" description="Helical" evidence="1">
    <location>
        <begin position="112"/>
        <end position="131"/>
    </location>
</feature>
<keyword evidence="1" id="KW-0472">Membrane</keyword>
<feature type="domain" description="Tc1-like transposase DDE" evidence="2">
    <location>
        <begin position="10"/>
        <end position="72"/>
    </location>
</feature>
<keyword evidence="4" id="KW-1185">Reference proteome</keyword>
<reference evidence="3" key="1">
    <citation type="submission" date="2025-08" db="UniProtKB">
        <authorList>
            <consortium name="Ensembl"/>
        </authorList>
    </citation>
    <scope>IDENTIFICATION</scope>
</reference>
<keyword evidence="1" id="KW-0812">Transmembrane</keyword>
<dbReference type="InterPro" id="IPR038717">
    <property type="entry name" value="Tc1-like_DDE_dom"/>
</dbReference>
<evidence type="ECO:0000256" key="1">
    <source>
        <dbReference type="SAM" id="Phobius"/>
    </source>
</evidence>
<sequence>MRILKIEFKKVIFQHDNVPAHTAKATKKWLEKKSLKLVFWSGRSRDLNPRVKFWAYIQHKLIGRKFANSDQLWEAVKREWDNIDISRCKKLSESLTKRLDYLKKAKGQATPSILICTCSYFCMFWCFGGIFNVW</sequence>
<organism evidence="3 4">
    <name type="scientific">Eptatretus burgeri</name>
    <name type="common">Inshore hagfish</name>
    <dbReference type="NCBI Taxonomy" id="7764"/>
    <lineage>
        <taxon>Eukaryota</taxon>
        <taxon>Metazoa</taxon>
        <taxon>Chordata</taxon>
        <taxon>Craniata</taxon>
        <taxon>Vertebrata</taxon>
        <taxon>Cyclostomata</taxon>
        <taxon>Myxini</taxon>
        <taxon>Myxiniformes</taxon>
        <taxon>Myxinidae</taxon>
        <taxon>Eptatretinae</taxon>
        <taxon>Eptatretus</taxon>
    </lineage>
</organism>
<evidence type="ECO:0000259" key="2">
    <source>
        <dbReference type="Pfam" id="PF13358"/>
    </source>
</evidence>
<dbReference type="AlphaFoldDB" id="A0A8C4X193"/>
<reference evidence="3" key="2">
    <citation type="submission" date="2025-09" db="UniProtKB">
        <authorList>
            <consortium name="Ensembl"/>
        </authorList>
    </citation>
    <scope>IDENTIFICATION</scope>
</reference>
<dbReference type="Gene3D" id="3.30.420.10">
    <property type="entry name" value="Ribonuclease H-like superfamily/Ribonuclease H"/>
    <property type="match status" value="1"/>
</dbReference>
<dbReference type="InterPro" id="IPR036397">
    <property type="entry name" value="RNaseH_sf"/>
</dbReference>
<protein>
    <recommendedName>
        <fullName evidence="2">Tc1-like transposase DDE domain-containing protein</fullName>
    </recommendedName>
</protein>
<accession>A0A8C4X193</accession>
<dbReference type="Proteomes" id="UP000694388">
    <property type="component" value="Unplaced"/>
</dbReference>
<keyword evidence="1" id="KW-1133">Transmembrane helix</keyword>
<evidence type="ECO:0000313" key="3">
    <source>
        <dbReference type="Ensembl" id="ENSEBUP00000026045.1"/>
    </source>
</evidence>
<dbReference type="OMA" id="ACHARHN"/>